<dbReference type="Proteomes" id="UP000325081">
    <property type="component" value="Unassembled WGS sequence"/>
</dbReference>
<sequence length="109" mass="11068">MCQPSCPIDLATHEVGSRPPEIGYEVGCPPEFGLCPPEVGLCPPEVGSEVGLCAPEVGSWAPEVGYEVGSGDFEVGSEVGSSGGSGGHCISGFALLVRTVEYRSSAPAE</sequence>
<dbReference type="EMBL" id="BKCP01004519">
    <property type="protein sequence ID" value="GER31960.1"/>
    <property type="molecule type" value="Genomic_DNA"/>
</dbReference>
<accession>A0A5A7PGQ2</accession>
<dbReference type="AlphaFoldDB" id="A0A5A7PGQ2"/>
<evidence type="ECO:0000313" key="2">
    <source>
        <dbReference type="Proteomes" id="UP000325081"/>
    </source>
</evidence>
<keyword evidence="1" id="KW-0648">Protein biosynthesis</keyword>
<comment type="caution">
    <text evidence="1">The sequence shown here is derived from an EMBL/GenBank/DDBJ whole genome shotgun (WGS) entry which is preliminary data.</text>
</comment>
<reference evidence="2" key="1">
    <citation type="journal article" date="2019" name="Curr. Biol.">
        <title>Genome Sequence of Striga asiatica Provides Insight into the Evolution of Plant Parasitism.</title>
        <authorList>
            <person name="Yoshida S."/>
            <person name="Kim S."/>
            <person name="Wafula E.K."/>
            <person name="Tanskanen J."/>
            <person name="Kim Y.M."/>
            <person name="Honaas L."/>
            <person name="Yang Z."/>
            <person name="Spallek T."/>
            <person name="Conn C.E."/>
            <person name="Ichihashi Y."/>
            <person name="Cheong K."/>
            <person name="Cui S."/>
            <person name="Der J.P."/>
            <person name="Gundlach H."/>
            <person name="Jiao Y."/>
            <person name="Hori C."/>
            <person name="Ishida J.K."/>
            <person name="Kasahara H."/>
            <person name="Kiba T."/>
            <person name="Kim M.S."/>
            <person name="Koo N."/>
            <person name="Laohavisit A."/>
            <person name="Lee Y.H."/>
            <person name="Lumba S."/>
            <person name="McCourt P."/>
            <person name="Mortimer J.C."/>
            <person name="Mutuku J.M."/>
            <person name="Nomura T."/>
            <person name="Sasaki-Sekimoto Y."/>
            <person name="Seto Y."/>
            <person name="Wang Y."/>
            <person name="Wakatake T."/>
            <person name="Sakakibara H."/>
            <person name="Demura T."/>
            <person name="Yamaguchi S."/>
            <person name="Yoneyama K."/>
            <person name="Manabe R.I."/>
            <person name="Nelson D.C."/>
            <person name="Schulman A.H."/>
            <person name="Timko M.P."/>
            <person name="dePamphilis C.W."/>
            <person name="Choi D."/>
            <person name="Shirasu K."/>
        </authorList>
    </citation>
    <scope>NUCLEOTIDE SEQUENCE [LARGE SCALE GENOMIC DNA]</scope>
    <source>
        <strain evidence="2">cv. UVA1</strain>
    </source>
</reference>
<keyword evidence="1" id="KW-0251">Elongation factor</keyword>
<keyword evidence="2" id="KW-1185">Reference proteome</keyword>
<dbReference type="GO" id="GO:0003746">
    <property type="term" value="F:translation elongation factor activity"/>
    <property type="evidence" value="ECO:0007669"/>
    <property type="project" value="UniProtKB-KW"/>
</dbReference>
<organism evidence="1 2">
    <name type="scientific">Striga asiatica</name>
    <name type="common">Asiatic witchweed</name>
    <name type="synonym">Buchnera asiatica</name>
    <dbReference type="NCBI Taxonomy" id="4170"/>
    <lineage>
        <taxon>Eukaryota</taxon>
        <taxon>Viridiplantae</taxon>
        <taxon>Streptophyta</taxon>
        <taxon>Embryophyta</taxon>
        <taxon>Tracheophyta</taxon>
        <taxon>Spermatophyta</taxon>
        <taxon>Magnoliopsida</taxon>
        <taxon>eudicotyledons</taxon>
        <taxon>Gunneridae</taxon>
        <taxon>Pentapetalae</taxon>
        <taxon>asterids</taxon>
        <taxon>lamiids</taxon>
        <taxon>Lamiales</taxon>
        <taxon>Orobanchaceae</taxon>
        <taxon>Buchnereae</taxon>
        <taxon>Striga</taxon>
    </lineage>
</organism>
<protein>
    <submittedName>
        <fullName evidence="1">Transcription elongation factor SPT6</fullName>
    </submittedName>
</protein>
<proteinExistence type="predicted"/>
<gene>
    <name evidence="1" type="ORF">STAS_08005</name>
</gene>
<evidence type="ECO:0000313" key="1">
    <source>
        <dbReference type="EMBL" id="GER31960.1"/>
    </source>
</evidence>
<name>A0A5A7PGQ2_STRAF</name>